<evidence type="ECO:0000256" key="6">
    <source>
        <dbReference type="SAM" id="MobiDB-lite"/>
    </source>
</evidence>
<dbReference type="VEuPathDB" id="FungiDB:BCV72DRAFT_220555"/>
<comment type="subcellular location">
    <subcellularLocation>
        <location evidence="1">Membrane</location>
        <topology evidence="1">Multi-pass membrane protein</topology>
    </subcellularLocation>
</comment>
<feature type="transmembrane region" description="Helical" evidence="7">
    <location>
        <begin position="499"/>
        <end position="516"/>
    </location>
</feature>
<evidence type="ECO:0000256" key="5">
    <source>
        <dbReference type="ARBA" id="ARBA00034125"/>
    </source>
</evidence>
<feature type="transmembrane region" description="Helical" evidence="7">
    <location>
        <begin position="321"/>
        <end position="340"/>
    </location>
</feature>
<dbReference type="PANTHER" id="PTHR31082">
    <property type="entry name" value="PHEROMONE-REGULATED MEMBRANE PROTEIN 10"/>
    <property type="match status" value="1"/>
</dbReference>
<keyword evidence="4 7" id="KW-0472">Membrane</keyword>
<feature type="region of interest" description="Disordered" evidence="6">
    <location>
        <begin position="1"/>
        <end position="55"/>
    </location>
</feature>
<feature type="transmembrane region" description="Helical" evidence="7">
    <location>
        <begin position="297"/>
        <end position="314"/>
    </location>
</feature>
<comment type="similarity">
    <text evidence="5">Belongs to the ThrE exporter (TC 2.A.79) family.</text>
</comment>
<feature type="compositionally biased region" description="Basic and acidic residues" evidence="6">
    <location>
        <begin position="46"/>
        <end position="55"/>
    </location>
</feature>
<evidence type="ECO:0000259" key="8">
    <source>
        <dbReference type="Pfam" id="PF06738"/>
    </source>
</evidence>
<dbReference type="InterPro" id="IPR024528">
    <property type="entry name" value="ThrE_2"/>
</dbReference>
<feature type="compositionally biased region" description="Low complexity" evidence="6">
    <location>
        <begin position="15"/>
        <end position="25"/>
    </location>
</feature>
<dbReference type="GO" id="GO:0022857">
    <property type="term" value="F:transmembrane transporter activity"/>
    <property type="evidence" value="ECO:0007669"/>
    <property type="project" value="InterPro"/>
</dbReference>
<dbReference type="GO" id="GO:0016020">
    <property type="term" value="C:membrane"/>
    <property type="evidence" value="ECO:0007669"/>
    <property type="project" value="UniProtKB-SubCell"/>
</dbReference>
<evidence type="ECO:0000256" key="4">
    <source>
        <dbReference type="ARBA" id="ARBA00023136"/>
    </source>
</evidence>
<protein>
    <submittedName>
        <fullName evidence="10">DUF1212-domain-containing protein</fullName>
    </submittedName>
</protein>
<evidence type="ECO:0000256" key="1">
    <source>
        <dbReference type="ARBA" id="ARBA00004141"/>
    </source>
</evidence>
<organism evidence="10">
    <name type="scientific">Rhizopus microsporus var. microsporus</name>
    <dbReference type="NCBI Taxonomy" id="86635"/>
    <lineage>
        <taxon>Eukaryota</taxon>
        <taxon>Fungi</taxon>
        <taxon>Fungi incertae sedis</taxon>
        <taxon>Mucoromycota</taxon>
        <taxon>Mucoromycotina</taxon>
        <taxon>Mucoromycetes</taxon>
        <taxon>Mucorales</taxon>
        <taxon>Mucorineae</taxon>
        <taxon>Rhizopodaceae</taxon>
        <taxon>Rhizopus</taxon>
    </lineage>
</organism>
<evidence type="ECO:0000256" key="2">
    <source>
        <dbReference type="ARBA" id="ARBA00022692"/>
    </source>
</evidence>
<feature type="domain" description="Threonine/serine exporter-like N-terminal" evidence="8">
    <location>
        <begin position="165"/>
        <end position="402"/>
    </location>
</feature>
<feature type="transmembrane region" description="Helical" evidence="7">
    <location>
        <begin position="273"/>
        <end position="291"/>
    </location>
</feature>
<dbReference type="EMBL" id="KV921860">
    <property type="protein sequence ID" value="ORE11051.1"/>
    <property type="molecule type" value="Genomic_DNA"/>
</dbReference>
<feature type="domain" description="Threonine/Serine exporter ThrE" evidence="9">
    <location>
        <begin position="428"/>
        <end position="556"/>
    </location>
</feature>
<dbReference type="Pfam" id="PF06738">
    <property type="entry name" value="ThrE"/>
    <property type="match status" value="1"/>
</dbReference>
<sequence length="571" mass="61688">MEKAFHYEQSAHPMSGDSEQSASSEDSSEKTVGVEVGETQSNEPDTLERTMSHTDHAIQIVDGVTRADNRRRPSRTGVLSNLLKLDVFDNKIASSSRPTRPTQQLQTIASSRAFLHMLNASNSARSSMYLEDLQRAELGIPNDAAIAAHRMAIASEIADILQRQDIIIKLGKSLVRTGAPSHRIEAAMEKVSKRLDIVGSYAVLPGLIIVTFGDVETHTSETHLIRCSRSLDIGKLERAYRIASCLARGETDVPEAADLLDDILKGPPTWKPISIILAYALSSACVAPLFFNGSWTDCWVSAIFGLAVGALTYISEKIPMFSNVFEMAITIPIAVIALALHPYICFAAVAISAIVIALPGYSLTCSVMELSARNLVSGSIHLVYALIYVLFLAFGIGYGCSIWRLSHPDVDLNVLGACQNSLNPYWTFLFLPLSTIGLGTVYGADVHQWFPMVLDSAVGYSVYYFVDKYTNSSAVITPSVGAFALGLFGNLYARVTKRLAFVPLMGGTIILVPGSIGVRGAISLFDGSNVEGGSSFVFQVLGIALSLTLGLFLANLVVYPKGKKRSVFLGF</sequence>
<dbReference type="PANTHER" id="PTHR31082:SF4">
    <property type="entry name" value="PHEROMONE-REGULATED MEMBRANE PROTEIN 10"/>
    <property type="match status" value="1"/>
</dbReference>
<keyword evidence="2 7" id="KW-0812">Transmembrane</keyword>
<dbReference type="AlphaFoldDB" id="A0A1X0RGI5"/>
<proteinExistence type="inferred from homology"/>
<feature type="transmembrane region" description="Helical" evidence="7">
    <location>
        <begin position="472"/>
        <end position="492"/>
    </location>
</feature>
<dbReference type="OrthoDB" id="413008at2759"/>
<evidence type="ECO:0000256" key="7">
    <source>
        <dbReference type="SAM" id="Phobius"/>
    </source>
</evidence>
<keyword evidence="3 7" id="KW-1133">Transmembrane helix</keyword>
<feature type="transmembrane region" description="Helical" evidence="7">
    <location>
        <begin position="382"/>
        <end position="405"/>
    </location>
</feature>
<evidence type="ECO:0000259" key="9">
    <source>
        <dbReference type="Pfam" id="PF12821"/>
    </source>
</evidence>
<accession>A0A1X0RGI5</accession>
<reference evidence="10" key="1">
    <citation type="journal article" date="2016" name="Proc. Natl. Acad. Sci. U.S.A.">
        <title>Lipid metabolic changes in an early divergent fungus govern the establishment of a mutualistic symbiosis with endobacteria.</title>
        <authorList>
            <person name="Lastovetsky O.A."/>
            <person name="Gaspar M.L."/>
            <person name="Mondo S.J."/>
            <person name="LaButti K.M."/>
            <person name="Sandor L."/>
            <person name="Grigoriev I.V."/>
            <person name="Henry S.A."/>
            <person name="Pawlowska T.E."/>
        </authorList>
    </citation>
    <scope>NUCLEOTIDE SEQUENCE [LARGE SCALE GENOMIC DNA]</scope>
    <source>
        <strain evidence="10">ATCC 52814</strain>
    </source>
</reference>
<evidence type="ECO:0000313" key="10">
    <source>
        <dbReference type="EMBL" id="ORE11051.1"/>
    </source>
</evidence>
<dbReference type="InterPro" id="IPR010619">
    <property type="entry name" value="ThrE-like_N"/>
</dbReference>
<dbReference type="InterPro" id="IPR051361">
    <property type="entry name" value="ThrE/Ser_Exporter"/>
</dbReference>
<dbReference type="Pfam" id="PF12821">
    <property type="entry name" value="ThrE_2"/>
    <property type="match status" value="1"/>
</dbReference>
<gene>
    <name evidence="10" type="ORF">BCV72DRAFT_220555</name>
</gene>
<feature type="transmembrane region" description="Helical" evidence="7">
    <location>
        <begin position="425"/>
        <end position="442"/>
    </location>
</feature>
<dbReference type="Proteomes" id="UP000242414">
    <property type="component" value="Unassembled WGS sequence"/>
</dbReference>
<name>A0A1X0RGI5_RHIZD</name>
<feature type="transmembrane region" description="Helical" evidence="7">
    <location>
        <begin position="536"/>
        <end position="559"/>
    </location>
</feature>
<feature type="transmembrane region" description="Helical" evidence="7">
    <location>
        <begin position="346"/>
        <end position="370"/>
    </location>
</feature>
<evidence type="ECO:0000256" key="3">
    <source>
        <dbReference type="ARBA" id="ARBA00022989"/>
    </source>
</evidence>